<dbReference type="GO" id="GO:0012505">
    <property type="term" value="C:endomembrane system"/>
    <property type="evidence" value="ECO:0007669"/>
    <property type="project" value="TreeGrafter"/>
</dbReference>
<keyword evidence="4" id="KW-1133">Transmembrane helix</keyword>
<dbReference type="InterPro" id="IPR000727">
    <property type="entry name" value="T_SNARE_dom"/>
</dbReference>
<dbReference type="InterPro" id="IPR045242">
    <property type="entry name" value="Syntaxin"/>
</dbReference>
<dbReference type="GO" id="GO:0000149">
    <property type="term" value="F:SNARE binding"/>
    <property type="evidence" value="ECO:0007669"/>
    <property type="project" value="TreeGrafter"/>
</dbReference>
<dbReference type="STRING" id="133383.A0A1R0H7H3"/>
<keyword evidence="5" id="KW-0472">Membrane</keyword>
<feature type="domain" description="T-SNARE coiled-coil homology" evidence="7">
    <location>
        <begin position="199"/>
        <end position="261"/>
    </location>
</feature>
<evidence type="ECO:0000256" key="3">
    <source>
        <dbReference type="ARBA" id="ARBA00022692"/>
    </source>
</evidence>
<accession>A0A1R0H7H3</accession>
<dbReference type="AlphaFoldDB" id="A0A1R0H7H3"/>
<evidence type="ECO:0000259" key="7">
    <source>
        <dbReference type="PROSITE" id="PS50192"/>
    </source>
</evidence>
<dbReference type="PROSITE" id="PS50192">
    <property type="entry name" value="T_SNARE"/>
    <property type="match status" value="1"/>
</dbReference>
<dbReference type="GO" id="GO:0005886">
    <property type="term" value="C:plasma membrane"/>
    <property type="evidence" value="ECO:0007669"/>
    <property type="project" value="TreeGrafter"/>
</dbReference>
<sequence length="297" mass="33810">MGSKKSKKNNQENDYDPEKTRSVIDISEKYETSDLEFFEINDRVKQNLAELGTLSDETSKSYNKILGAISGNDYSRLSKELDEVDNQTRALINQVNSDLNKLGCSSDEGWLSGSQRASRKGRHQVLAKSFSAFIQKYQDQKSQYKKNNEQRLARQFRIIKPDATEQEIEDAVSDENPQLFSSLILDSSKSRSYNAKKVLGEVEQRHTDILKTQKAITELSELFIQINSIINQQQGAIDSIESAVEDANVHIEVGTVEVEKAIVYRRKSRKVKNLLSLIYFFKSLSFHSNPILISNET</sequence>
<evidence type="ECO:0000256" key="2">
    <source>
        <dbReference type="ARBA" id="ARBA00009063"/>
    </source>
</evidence>
<gene>
    <name evidence="8" type="ORF">AYI68_g783</name>
</gene>
<dbReference type="InterPro" id="IPR006011">
    <property type="entry name" value="Syntaxin_N"/>
</dbReference>
<reference evidence="8 9" key="1">
    <citation type="journal article" date="2016" name="Mol. Biol. Evol.">
        <title>Genome-Wide Survey of Gut Fungi (Harpellales) Reveals the First Horizontally Transferred Ubiquitin Gene from a Mosquito Host.</title>
        <authorList>
            <person name="Wang Y."/>
            <person name="White M.M."/>
            <person name="Kvist S."/>
            <person name="Moncalvo J.M."/>
        </authorList>
    </citation>
    <scope>NUCLEOTIDE SEQUENCE [LARGE SCALE GENOMIC DNA]</scope>
    <source>
        <strain evidence="8 9">ALG-7-W6</strain>
    </source>
</reference>
<dbReference type="GO" id="GO:0006886">
    <property type="term" value="P:intracellular protein transport"/>
    <property type="evidence" value="ECO:0007669"/>
    <property type="project" value="TreeGrafter"/>
</dbReference>
<dbReference type="GO" id="GO:0005484">
    <property type="term" value="F:SNAP receptor activity"/>
    <property type="evidence" value="ECO:0007669"/>
    <property type="project" value="TreeGrafter"/>
</dbReference>
<evidence type="ECO:0000313" key="8">
    <source>
        <dbReference type="EMBL" id="OLY85038.1"/>
    </source>
</evidence>
<comment type="similarity">
    <text evidence="2">Belongs to the syntaxin family.</text>
</comment>
<comment type="subcellular location">
    <subcellularLocation>
        <location evidence="1">Membrane</location>
        <topology evidence="1">Single-pass type IV membrane protein</topology>
    </subcellularLocation>
</comment>
<evidence type="ECO:0000256" key="6">
    <source>
        <dbReference type="SAM" id="MobiDB-lite"/>
    </source>
</evidence>
<feature type="region of interest" description="Disordered" evidence="6">
    <location>
        <begin position="1"/>
        <end position="22"/>
    </location>
</feature>
<dbReference type="EMBL" id="LSSL01000265">
    <property type="protein sequence ID" value="OLY85038.1"/>
    <property type="molecule type" value="Genomic_DNA"/>
</dbReference>
<keyword evidence="9" id="KW-1185">Reference proteome</keyword>
<dbReference type="SMART" id="SM00397">
    <property type="entry name" value="t_SNARE"/>
    <property type="match status" value="1"/>
</dbReference>
<dbReference type="PANTHER" id="PTHR19957:SF307">
    <property type="entry name" value="PROTEIN SSO1-RELATED"/>
    <property type="match status" value="1"/>
</dbReference>
<dbReference type="SUPFAM" id="SSF47661">
    <property type="entry name" value="t-snare proteins"/>
    <property type="match status" value="1"/>
</dbReference>
<dbReference type="Gene3D" id="1.20.58.70">
    <property type="match status" value="1"/>
</dbReference>
<evidence type="ECO:0000313" key="9">
    <source>
        <dbReference type="Proteomes" id="UP000187455"/>
    </source>
</evidence>
<evidence type="ECO:0000256" key="4">
    <source>
        <dbReference type="ARBA" id="ARBA00022989"/>
    </source>
</evidence>
<dbReference type="GO" id="GO:0048278">
    <property type="term" value="P:vesicle docking"/>
    <property type="evidence" value="ECO:0007669"/>
    <property type="project" value="TreeGrafter"/>
</dbReference>
<dbReference type="OrthoDB" id="10255013at2759"/>
<dbReference type="PANTHER" id="PTHR19957">
    <property type="entry name" value="SYNTAXIN"/>
    <property type="match status" value="1"/>
</dbReference>
<organism evidence="8 9">
    <name type="scientific">Smittium mucronatum</name>
    <dbReference type="NCBI Taxonomy" id="133383"/>
    <lineage>
        <taxon>Eukaryota</taxon>
        <taxon>Fungi</taxon>
        <taxon>Fungi incertae sedis</taxon>
        <taxon>Zoopagomycota</taxon>
        <taxon>Kickxellomycotina</taxon>
        <taxon>Harpellomycetes</taxon>
        <taxon>Harpellales</taxon>
        <taxon>Legeriomycetaceae</taxon>
        <taxon>Smittium</taxon>
    </lineage>
</organism>
<protein>
    <submittedName>
        <fullName evidence="8">Protein SSO2</fullName>
    </submittedName>
</protein>
<dbReference type="Proteomes" id="UP000187455">
    <property type="component" value="Unassembled WGS sequence"/>
</dbReference>
<proteinExistence type="inferred from homology"/>
<dbReference type="InterPro" id="IPR010989">
    <property type="entry name" value="SNARE"/>
</dbReference>
<dbReference type="GO" id="GO:0006887">
    <property type="term" value="P:exocytosis"/>
    <property type="evidence" value="ECO:0007669"/>
    <property type="project" value="TreeGrafter"/>
</dbReference>
<comment type="caution">
    <text evidence="8">The sequence shown here is derived from an EMBL/GenBank/DDBJ whole genome shotgun (WGS) entry which is preliminary data.</text>
</comment>
<evidence type="ECO:0000256" key="1">
    <source>
        <dbReference type="ARBA" id="ARBA00004211"/>
    </source>
</evidence>
<dbReference type="GO" id="GO:0006906">
    <property type="term" value="P:vesicle fusion"/>
    <property type="evidence" value="ECO:0007669"/>
    <property type="project" value="TreeGrafter"/>
</dbReference>
<dbReference type="Pfam" id="PF05739">
    <property type="entry name" value="SNARE"/>
    <property type="match status" value="1"/>
</dbReference>
<dbReference type="Pfam" id="PF00804">
    <property type="entry name" value="Syntaxin"/>
    <property type="match status" value="1"/>
</dbReference>
<keyword evidence="3" id="KW-0812">Transmembrane</keyword>
<dbReference type="SMART" id="SM00503">
    <property type="entry name" value="SynN"/>
    <property type="match status" value="1"/>
</dbReference>
<name>A0A1R0H7H3_9FUNG</name>
<evidence type="ECO:0000256" key="5">
    <source>
        <dbReference type="ARBA" id="ARBA00023136"/>
    </source>
</evidence>
<dbReference type="GO" id="GO:0031201">
    <property type="term" value="C:SNARE complex"/>
    <property type="evidence" value="ECO:0007669"/>
    <property type="project" value="TreeGrafter"/>
</dbReference>